<evidence type="ECO:0000313" key="3">
    <source>
        <dbReference type="Proteomes" id="UP000543579"/>
    </source>
</evidence>
<name>A0A7W5GEH9_9MICO</name>
<dbReference type="RefSeq" id="WP_183418927.1">
    <property type="nucleotide sequence ID" value="NZ_JACHXY010000001.1"/>
</dbReference>
<evidence type="ECO:0000313" key="2">
    <source>
        <dbReference type="EMBL" id="MBB3157524.1"/>
    </source>
</evidence>
<evidence type="ECO:0000256" key="1">
    <source>
        <dbReference type="SAM" id="SignalP"/>
    </source>
</evidence>
<dbReference type="AlphaFoldDB" id="A0A7W5GEH9"/>
<feature type="chain" id="PRO_5031478042" evidence="1">
    <location>
        <begin position="22"/>
        <end position="279"/>
    </location>
</feature>
<organism evidence="2 3">
    <name type="scientific">Microbacterium proteolyticum</name>
    <dbReference type="NCBI Taxonomy" id="1572644"/>
    <lineage>
        <taxon>Bacteria</taxon>
        <taxon>Bacillati</taxon>
        <taxon>Actinomycetota</taxon>
        <taxon>Actinomycetes</taxon>
        <taxon>Micrococcales</taxon>
        <taxon>Microbacteriaceae</taxon>
        <taxon>Microbacterium</taxon>
    </lineage>
</organism>
<reference evidence="2 3" key="1">
    <citation type="submission" date="2020-08" db="EMBL/GenBank/DDBJ databases">
        <title>Genomic Encyclopedia of Type Strains, Phase III (KMG-III): the genomes of soil and plant-associated and newly described type strains.</title>
        <authorList>
            <person name="Whitman W."/>
        </authorList>
    </citation>
    <scope>NUCLEOTIDE SEQUENCE [LARGE SCALE GENOMIC DNA]</scope>
    <source>
        <strain evidence="2 3">CECT 8356</strain>
    </source>
</reference>
<dbReference type="EMBL" id="JACHXY010000001">
    <property type="protein sequence ID" value="MBB3157524.1"/>
    <property type="molecule type" value="Genomic_DNA"/>
</dbReference>
<keyword evidence="1" id="KW-0732">Signal</keyword>
<dbReference type="Proteomes" id="UP000543579">
    <property type="component" value="Unassembled WGS sequence"/>
</dbReference>
<comment type="caution">
    <text evidence="2">The sequence shown here is derived from an EMBL/GenBank/DDBJ whole genome shotgun (WGS) entry which is preliminary data.</text>
</comment>
<accession>A0A7W5GEH9</accession>
<protein>
    <submittedName>
        <fullName evidence="2">Uncharacterized protein</fullName>
    </submittedName>
</protein>
<gene>
    <name evidence="2" type="ORF">FHS07_001208</name>
</gene>
<sequence length="279" mass="28991">MTTVAAMTTALALVAASPALAADQPAARSTAPVLSAVWGEPFCTSGGGAEVRVGVAHEPTDVAGGVDVKVAEQIVGGTDAAVETHGHTDARGKFSTSVTLSRAQQIKVTVAGDVGDRGADGSVAWRVVGERVYPFPDGCLPGYPRMTLDTPVVSQDWVVDDPAVKGDAHWDADKVEGAPASTLMSWSINAQGELVATASANYKFSNGTNQWNWGRPADTYTEPPTPPAPTICVLESRPGFAKITYGGKTRSFSVNATRALPKGCLTAQQTAELKRQLGL</sequence>
<feature type="signal peptide" evidence="1">
    <location>
        <begin position="1"/>
        <end position="21"/>
    </location>
</feature>
<proteinExistence type="predicted"/>